<organism evidence="1 2">
    <name type="scientific">Rhodococcus tibetensis</name>
    <dbReference type="NCBI Taxonomy" id="2965064"/>
    <lineage>
        <taxon>Bacteria</taxon>
        <taxon>Bacillati</taxon>
        <taxon>Actinomycetota</taxon>
        <taxon>Actinomycetes</taxon>
        <taxon>Mycobacteriales</taxon>
        <taxon>Nocardiaceae</taxon>
        <taxon>Rhodococcus</taxon>
    </lineage>
</organism>
<proteinExistence type="predicted"/>
<evidence type="ECO:0000313" key="1">
    <source>
        <dbReference type="EMBL" id="MCQ4120008.1"/>
    </source>
</evidence>
<comment type="caution">
    <text evidence="1">The sequence shown here is derived from an EMBL/GenBank/DDBJ whole genome shotgun (WGS) entry which is preliminary data.</text>
</comment>
<keyword evidence="2" id="KW-1185">Reference proteome</keyword>
<dbReference type="RefSeq" id="WP_255968719.1">
    <property type="nucleotide sequence ID" value="NZ_JANFQF010000009.1"/>
</dbReference>
<sequence length="126" mass="13456">MQGFVHFGTDGAIIKTGVSGGLVDVTVSMLDAEPPMDTSWDDINEGDLRTTEGGVYVAGGYSFENIIPGRSDGLTPQGPTAHRVRVSASGRALKYDEIGDDEKYLIEMWPTSEVAASTVVQFKSGR</sequence>
<protein>
    <submittedName>
        <fullName evidence="1">Uncharacterized protein</fullName>
    </submittedName>
</protein>
<name>A0ABT1QCK7_9NOCA</name>
<reference evidence="1 2" key="1">
    <citation type="submission" date="2022-07" db="EMBL/GenBank/DDBJ databases">
        <title>Degradation activity of malathion, p-nitrophenol and potential low-temperature adaptation strategy of Rhodococcus sp. FXJ9.536.</title>
        <authorList>
            <person name="Huang J."/>
            <person name="Huang Y."/>
        </authorList>
    </citation>
    <scope>NUCLEOTIDE SEQUENCE [LARGE SCALE GENOMIC DNA]</scope>
    <source>
        <strain evidence="1 2">FXJ9.536</strain>
    </source>
</reference>
<evidence type="ECO:0000313" key="2">
    <source>
        <dbReference type="Proteomes" id="UP001524501"/>
    </source>
</evidence>
<accession>A0ABT1QCK7</accession>
<dbReference type="EMBL" id="JANFQF010000009">
    <property type="protein sequence ID" value="MCQ4120008.1"/>
    <property type="molecule type" value="Genomic_DNA"/>
</dbReference>
<dbReference type="Proteomes" id="UP001524501">
    <property type="component" value="Unassembled WGS sequence"/>
</dbReference>
<gene>
    <name evidence="1" type="ORF">NOF53_12635</name>
</gene>